<dbReference type="GO" id="GO:0004340">
    <property type="term" value="F:glucokinase activity"/>
    <property type="evidence" value="ECO:0007669"/>
    <property type="project" value="UniProtKB-EC"/>
</dbReference>
<dbReference type="SUPFAM" id="SSF53067">
    <property type="entry name" value="Actin-like ATPase domain"/>
    <property type="match status" value="1"/>
</dbReference>
<dbReference type="InterPro" id="IPR000600">
    <property type="entry name" value="ROK"/>
</dbReference>
<dbReference type="PANTHER" id="PTHR18964:SF169">
    <property type="entry name" value="N-ACETYLMANNOSAMINE KINASE"/>
    <property type="match status" value="1"/>
</dbReference>
<dbReference type="Pfam" id="PF00480">
    <property type="entry name" value="ROK"/>
    <property type="match status" value="1"/>
</dbReference>
<name>A0A7Z0IJT7_9ACTN</name>
<evidence type="ECO:0000313" key="3">
    <source>
        <dbReference type="Proteomes" id="UP000527616"/>
    </source>
</evidence>
<evidence type="ECO:0000313" key="2">
    <source>
        <dbReference type="EMBL" id="NYI69889.1"/>
    </source>
</evidence>
<dbReference type="RefSeq" id="WP_179443907.1">
    <property type="nucleotide sequence ID" value="NZ_JACBZS010000001.1"/>
</dbReference>
<sequence>MTQRVLAIDIGGTKVALAIVDETGALLTETIVPTPRSADPDAVYAPVGAAVGAMLADWDGEPPRIGIGSAGPIDGPAGSISPVNIGAWRDFGIVERVRASAREATGSPPGSVTLIGDGHAIALGEYWLGAGRDVDSMIGMTVSTGVGGGAVINDELFTGTTGNAVHVGHITVDLAGERCVCGGHGCVELYARGPALTAAARARGLAVADARELTSRARDGDPVALEVIDEGMRALAAGIATAATMLDVSVVVLGGGVAKAGQVIFDPIRRHLGAYAALPYLRGLELRAAELDNAGLLGAAAVALGRVELR</sequence>
<gene>
    <name evidence="2" type="ORF">GGQ54_000449</name>
</gene>
<dbReference type="InterPro" id="IPR043129">
    <property type="entry name" value="ATPase_NBD"/>
</dbReference>
<dbReference type="PANTHER" id="PTHR18964">
    <property type="entry name" value="ROK (REPRESSOR, ORF, KINASE) FAMILY"/>
    <property type="match status" value="1"/>
</dbReference>
<dbReference type="EMBL" id="JACBZS010000001">
    <property type="protein sequence ID" value="NYI69889.1"/>
    <property type="molecule type" value="Genomic_DNA"/>
</dbReference>
<comment type="similarity">
    <text evidence="1">Belongs to the ROK (NagC/XylR) family.</text>
</comment>
<reference evidence="2 3" key="1">
    <citation type="submission" date="2020-07" db="EMBL/GenBank/DDBJ databases">
        <title>Sequencing the genomes of 1000 actinobacteria strains.</title>
        <authorList>
            <person name="Klenk H.-P."/>
        </authorList>
    </citation>
    <scope>NUCLEOTIDE SEQUENCE [LARGE SCALE GENOMIC DNA]</scope>
    <source>
        <strain evidence="2 3">DSM 103164</strain>
    </source>
</reference>
<evidence type="ECO:0000256" key="1">
    <source>
        <dbReference type="ARBA" id="ARBA00006479"/>
    </source>
</evidence>
<keyword evidence="2" id="KW-0418">Kinase</keyword>
<proteinExistence type="inferred from homology"/>
<accession>A0A7Z0IJT7</accession>
<comment type="caution">
    <text evidence="2">The sequence shown here is derived from an EMBL/GenBank/DDBJ whole genome shotgun (WGS) entry which is preliminary data.</text>
</comment>
<dbReference type="Proteomes" id="UP000527616">
    <property type="component" value="Unassembled WGS sequence"/>
</dbReference>
<dbReference type="EC" id="2.7.1.2" evidence="2"/>
<keyword evidence="2" id="KW-0808">Transferase</keyword>
<keyword evidence="3" id="KW-1185">Reference proteome</keyword>
<dbReference type="Gene3D" id="3.30.420.40">
    <property type="match status" value="2"/>
</dbReference>
<organism evidence="2 3">
    <name type="scientific">Naumannella cuiyingiana</name>
    <dbReference type="NCBI Taxonomy" id="1347891"/>
    <lineage>
        <taxon>Bacteria</taxon>
        <taxon>Bacillati</taxon>
        <taxon>Actinomycetota</taxon>
        <taxon>Actinomycetes</taxon>
        <taxon>Propionibacteriales</taxon>
        <taxon>Propionibacteriaceae</taxon>
        <taxon>Naumannella</taxon>
    </lineage>
</organism>
<protein>
    <submittedName>
        <fullName evidence="2">Glucokinase</fullName>
        <ecNumber evidence="2">2.7.1.2</ecNumber>
    </submittedName>
</protein>
<dbReference type="AlphaFoldDB" id="A0A7Z0IJT7"/>